<accession>A0ABR2ZEH3</accession>
<feature type="compositionally biased region" description="Basic and acidic residues" evidence="1">
    <location>
        <begin position="447"/>
        <end position="469"/>
    </location>
</feature>
<evidence type="ECO:0000256" key="2">
    <source>
        <dbReference type="SAM" id="Phobius"/>
    </source>
</evidence>
<keyword evidence="2" id="KW-1133">Transmembrane helix</keyword>
<dbReference type="Gene3D" id="1.50.10.20">
    <property type="match status" value="1"/>
</dbReference>
<feature type="region of interest" description="Disordered" evidence="1">
    <location>
        <begin position="362"/>
        <end position="498"/>
    </location>
</feature>
<feature type="compositionally biased region" description="Pro residues" evidence="1">
    <location>
        <begin position="489"/>
        <end position="498"/>
    </location>
</feature>
<comment type="caution">
    <text evidence="3">The sequence shown here is derived from an EMBL/GenBank/DDBJ whole genome shotgun (WGS) entry which is preliminary data.</text>
</comment>
<gene>
    <name evidence="3" type="ORF">AAF712_013499</name>
</gene>
<feature type="compositionally biased region" description="Basic and acidic residues" evidence="1">
    <location>
        <begin position="478"/>
        <end position="488"/>
    </location>
</feature>
<name>A0ABR2ZEH3_9AGAR</name>
<sequence>MVDFDLFSGQSNYKDRLKGYLGARESERDSVNPFLRDGLTYGYAAIRAFTTYKDEAFLSFAVNWWVWAQRWTIPTSGRVEGKNFTIQAKCFDNSVVGGTFDNLNPNDGVVSLLPTAYFLTLSSLLKESTSNQTYFDYATSPFNFIRTQLLRTSQYIPDNSISLNSAESTNCTVAASGDSGNVGAWIGALGVYGDGEETVTGSVTTALNNPSWHASDEILRQAGTLMGNINLPRGLTTLYERNTASSIRTEIENYLSVQYNAILDQSTVSGSSVFNANWTGPAPDPSAKVDLDLDAQITAQQVLIDAIPLSGGSPDHGEPNPSSSKSSNTKAIAGGVVGGVVGLLGLVLAIWFCMRRRRRLNGASQEVEPRGLEQVSSSIEPFTNHSTSTPREKNGHSPGGVLTSSEALRHQPSLQSGDTGDGGESPSSQGQAQQGEGPGQVQPPSMDDGRSRHLNEDVLRLRSDMEHVMRVLSQRPGSDGDSRSRVDDVPPPEYPGRG</sequence>
<keyword evidence="4" id="KW-1185">Reference proteome</keyword>
<feature type="compositionally biased region" description="Polar residues" evidence="1">
    <location>
        <begin position="402"/>
        <end position="418"/>
    </location>
</feature>
<evidence type="ECO:0000313" key="4">
    <source>
        <dbReference type="Proteomes" id="UP001437256"/>
    </source>
</evidence>
<proteinExistence type="predicted"/>
<feature type="compositionally biased region" description="Polar residues" evidence="1">
    <location>
        <begin position="374"/>
        <end position="389"/>
    </location>
</feature>
<dbReference type="Proteomes" id="UP001437256">
    <property type="component" value="Unassembled WGS sequence"/>
</dbReference>
<dbReference type="EMBL" id="JBBXMP010000209">
    <property type="protein sequence ID" value="KAL0059740.1"/>
    <property type="molecule type" value="Genomic_DNA"/>
</dbReference>
<organism evidence="3 4">
    <name type="scientific">Marasmius tenuissimus</name>
    <dbReference type="NCBI Taxonomy" id="585030"/>
    <lineage>
        <taxon>Eukaryota</taxon>
        <taxon>Fungi</taxon>
        <taxon>Dikarya</taxon>
        <taxon>Basidiomycota</taxon>
        <taxon>Agaricomycotina</taxon>
        <taxon>Agaricomycetes</taxon>
        <taxon>Agaricomycetidae</taxon>
        <taxon>Agaricales</taxon>
        <taxon>Marasmiineae</taxon>
        <taxon>Marasmiaceae</taxon>
        <taxon>Marasmius</taxon>
    </lineage>
</organism>
<keyword evidence="2" id="KW-0472">Membrane</keyword>
<protein>
    <recommendedName>
        <fullName evidence="5">Glycoside hydrolase family 76 protein</fullName>
    </recommendedName>
</protein>
<feature type="region of interest" description="Disordered" evidence="1">
    <location>
        <begin position="308"/>
        <end position="329"/>
    </location>
</feature>
<evidence type="ECO:0000256" key="1">
    <source>
        <dbReference type="SAM" id="MobiDB-lite"/>
    </source>
</evidence>
<feature type="transmembrane region" description="Helical" evidence="2">
    <location>
        <begin position="331"/>
        <end position="354"/>
    </location>
</feature>
<feature type="compositionally biased region" description="Low complexity" evidence="1">
    <location>
        <begin position="424"/>
        <end position="445"/>
    </location>
</feature>
<dbReference type="Gene3D" id="1.20.5.510">
    <property type="entry name" value="Single helix bin"/>
    <property type="match status" value="1"/>
</dbReference>
<keyword evidence="2" id="KW-0812">Transmembrane</keyword>
<evidence type="ECO:0008006" key="5">
    <source>
        <dbReference type="Google" id="ProtNLM"/>
    </source>
</evidence>
<reference evidence="3 4" key="1">
    <citation type="submission" date="2024-05" db="EMBL/GenBank/DDBJ databases">
        <title>A draft genome resource for the thread blight pathogen Marasmius tenuissimus strain MS-2.</title>
        <authorList>
            <person name="Yulfo-Soto G.E."/>
            <person name="Baruah I.K."/>
            <person name="Amoako-Attah I."/>
            <person name="Bukari Y."/>
            <person name="Meinhardt L.W."/>
            <person name="Bailey B.A."/>
            <person name="Cohen S.P."/>
        </authorList>
    </citation>
    <scope>NUCLEOTIDE SEQUENCE [LARGE SCALE GENOMIC DNA]</scope>
    <source>
        <strain evidence="3 4">MS-2</strain>
    </source>
</reference>
<evidence type="ECO:0000313" key="3">
    <source>
        <dbReference type="EMBL" id="KAL0059740.1"/>
    </source>
</evidence>